<evidence type="ECO:0000259" key="1">
    <source>
        <dbReference type="Pfam" id="PF00586"/>
    </source>
</evidence>
<dbReference type="EMBL" id="UOFM01000139">
    <property type="protein sequence ID" value="VAW75555.1"/>
    <property type="molecule type" value="Genomic_DNA"/>
</dbReference>
<dbReference type="InterPro" id="IPR036921">
    <property type="entry name" value="PurM-like_N_sf"/>
</dbReference>
<dbReference type="Pfam" id="PF02769">
    <property type="entry name" value="AIRS_C"/>
    <property type="match status" value="1"/>
</dbReference>
<protein>
    <submittedName>
        <fullName evidence="3">Thiamine-monophosphate kinase</fullName>
        <ecNumber evidence="3">2.7.4.16</ecNumber>
    </submittedName>
</protein>
<dbReference type="PANTHER" id="PTHR30270:SF0">
    <property type="entry name" value="THIAMINE-MONOPHOSPHATE KINASE"/>
    <property type="match status" value="1"/>
</dbReference>
<dbReference type="EC" id="2.7.4.16" evidence="3"/>
<dbReference type="SUPFAM" id="SSF56042">
    <property type="entry name" value="PurM C-terminal domain-like"/>
    <property type="match status" value="1"/>
</dbReference>
<dbReference type="Gene3D" id="3.90.650.10">
    <property type="entry name" value="PurM-like C-terminal domain"/>
    <property type="match status" value="1"/>
</dbReference>
<dbReference type="CDD" id="cd02194">
    <property type="entry name" value="ThiL"/>
    <property type="match status" value="1"/>
</dbReference>
<sequence length="320" mass="33871">MSLSEFDIIRRFFRREHNLPGVTLGIGDDAALLTPAAGLSLAVTVDTLVAGRHFPEQTDAASIGHKALAVNLSDLAAMGAQPGWATLALTLPDVNEDWLTGFAEGFFQLADRFNVALVGGDTTRGPLSITVQLLGQIDAAHALRRDAAKPGQHIFVTGTPGDAACALQQLQAGEPVTEELLTRLNRPEPRVAFGQALAGVAVAAIDVSDGLLADIQHILDASHCGAQVNVDALTRSRGLQTLDDEAALACQLNGGDDYELCFTADTDCVEQVYRAAEACALPLAEIGIIEPQPGIRCVRDDGSPYTPAIEGFDHFRVRND</sequence>
<dbReference type="PIRSF" id="PIRSF005303">
    <property type="entry name" value="Thiam_monoph_kin"/>
    <property type="match status" value="1"/>
</dbReference>
<dbReference type="AlphaFoldDB" id="A0A3B0Y493"/>
<gene>
    <name evidence="3" type="ORF">MNBD_GAMMA14-434</name>
</gene>
<dbReference type="Gene3D" id="3.30.1330.10">
    <property type="entry name" value="PurM-like, N-terminal domain"/>
    <property type="match status" value="1"/>
</dbReference>
<dbReference type="Pfam" id="PF00586">
    <property type="entry name" value="AIRS"/>
    <property type="match status" value="1"/>
</dbReference>
<dbReference type="HAMAP" id="MF_02128">
    <property type="entry name" value="TMP_kinase"/>
    <property type="match status" value="1"/>
</dbReference>
<reference evidence="3" key="1">
    <citation type="submission" date="2018-06" db="EMBL/GenBank/DDBJ databases">
        <authorList>
            <person name="Zhirakovskaya E."/>
        </authorList>
    </citation>
    <scope>NUCLEOTIDE SEQUENCE</scope>
</reference>
<keyword evidence="3" id="KW-0808">Transferase</keyword>
<evidence type="ECO:0000313" key="3">
    <source>
        <dbReference type="EMBL" id="VAW75555.1"/>
    </source>
</evidence>
<evidence type="ECO:0000259" key="2">
    <source>
        <dbReference type="Pfam" id="PF02769"/>
    </source>
</evidence>
<dbReference type="InterPro" id="IPR036676">
    <property type="entry name" value="PurM-like_C_sf"/>
</dbReference>
<name>A0A3B0Y493_9ZZZZ</name>
<dbReference type="NCBIfam" id="TIGR01379">
    <property type="entry name" value="thiL"/>
    <property type="match status" value="1"/>
</dbReference>
<organism evidence="3">
    <name type="scientific">hydrothermal vent metagenome</name>
    <dbReference type="NCBI Taxonomy" id="652676"/>
    <lineage>
        <taxon>unclassified sequences</taxon>
        <taxon>metagenomes</taxon>
        <taxon>ecological metagenomes</taxon>
    </lineage>
</organism>
<dbReference type="SUPFAM" id="SSF55326">
    <property type="entry name" value="PurM N-terminal domain-like"/>
    <property type="match status" value="1"/>
</dbReference>
<dbReference type="GO" id="GO:0009030">
    <property type="term" value="F:thiamine-phosphate kinase activity"/>
    <property type="evidence" value="ECO:0007669"/>
    <property type="project" value="UniProtKB-EC"/>
</dbReference>
<feature type="domain" description="PurM-like C-terminal" evidence="2">
    <location>
        <begin position="149"/>
        <end position="296"/>
    </location>
</feature>
<dbReference type="InterPro" id="IPR016188">
    <property type="entry name" value="PurM-like_N"/>
</dbReference>
<dbReference type="GO" id="GO:0009228">
    <property type="term" value="P:thiamine biosynthetic process"/>
    <property type="evidence" value="ECO:0007669"/>
    <property type="project" value="InterPro"/>
</dbReference>
<keyword evidence="3" id="KW-0418">Kinase</keyword>
<dbReference type="PANTHER" id="PTHR30270">
    <property type="entry name" value="THIAMINE-MONOPHOSPHATE KINASE"/>
    <property type="match status" value="1"/>
</dbReference>
<feature type="domain" description="PurM-like N-terminal" evidence="1">
    <location>
        <begin position="27"/>
        <end position="136"/>
    </location>
</feature>
<proteinExistence type="inferred from homology"/>
<dbReference type="InterPro" id="IPR006283">
    <property type="entry name" value="ThiL-like"/>
</dbReference>
<accession>A0A3B0Y493</accession>
<dbReference type="InterPro" id="IPR010918">
    <property type="entry name" value="PurM-like_C_dom"/>
</dbReference>